<feature type="compositionally biased region" description="Polar residues" evidence="8">
    <location>
        <begin position="146"/>
        <end position="161"/>
    </location>
</feature>
<dbReference type="PANTHER" id="PTHR33734:SF22">
    <property type="entry name" value="MEMBRANE-BOUND LYTIC MUREIN TRANSGLYCOSYLASE D"/>
    <property type="match status" value="1"/>
</dbReference>
<evidence type="ECO:0000256" key="1">
    <source>
        <dbReference type="ARBA" id="ARBA00007074"/>
    </source>
</evidence>
<feature type="signal peptide" evidence="9">
    <location>
        <begin position="1"/>
        <end position="23"/>
    </location>
</feature>
<keyword evidence="5" id="KW-0378">Hydrolase</keyword>
<dbReference type="GO" id="GO:0008932">
    <property type="term" value="F:lytic endotransglycosylase activity"/>
    <property type="evidence" value="ECO:0007669"/>
    <property type="project" value="TreeGrafter"/>
</dbReference>
<evidence type="ECO:0000256" key="9">
    <source>
        <dbReference type="SAM" id="SignalP"/>
    </source>
</evidence>
<keyword evidence="3 9" id="KW-0732">Signal</keyword>
<dbReference type="PANTHER" id="PTHR33734">
    <property type="entry name" value="LYSM DOMAIN-CONTAINING GPI-ANCHORED PROTEIN 2"/>
    <property type="match status" value="1"/>
</dbReference>
<evidence type="ECO:0000256" key="7">
    <source>
        <dbReference type="ARBA" id="ARBA00023316"/>
    </source>
</evidence>
<evidence type="ECO:0000256" key="8">
    <source>
        <dbReference type="SAM" id="MobiDB-lite"/>
    </source>
</evidence>
<dbReference type="GO" id="GO:0008234">
    <property type="term" value="F:cysteine-type peptidase activity"/>
    <property type="evidence" value="ECO:0007669"/>
    <property type="project" value="UniProtKB-KW"/>
</dbReference>
<evidence type="ECO:0000259" key="10">
    <source>
        <dbReference type="PROSITE" id="PS51782"/>
    </source>
</evidence>
<feature type="region of interest" description="Disordered" evidence="8">
    <location>
        <begin position="121"/>
        <end position="187"/>
    </location>
</feature>
<keyword evidence="12" id="KW-1185">Reference proteome</keyword>
<dbReference type="Gene3D" id="3.90.1720.10">
    <property type="entry name" value="endopeptidase domain like (from Nostoc punctiforme)"/>
    <property type="match status" value="1"/>
</dbReference>
<keyword evidence="7" id="KW-0961">Cell wall biogenesis/degradation</keyword>
<dbReference type="GO" id="GO:0006508">
    <property type="term" value="P:proteolysis"/>
    <property type="evidence" value="ECO:0007669"/>
    <property type="project" value="UniProtKB-KW"/>
</dbReference>
<sequence length="394" mass="43304">MTMRTSVCALSVLLVSIGFSLRAQETSPLPSVPPPPPPAPVEGTTPPSPPSPNVPSEAPTSPPSSTTPPKEETGTTYTVRSGDSLWKIARKFKVTVEDLKEANGLKSDLLHPGDVLKIPAKAKATAEKKEKKSSTAPKGKKRQTRPKTSGRSSLPRTSLSRANRPKEFFPLSPSNVSPEAPRKRHVLEKSPSLGNRIYWETRRIAARGIAYGDRLRAPSGKGQWVMDCSNTARYLYWKVMGVDLGRTASDQYERLKTLGRAWEVPKGVAGSSGTHFLDQTLQPGDLIFWERTYRPKRKSPVTHVMIFLAARRDGKWIMAGSQTSRGGLFNPRHSGPDVYIVDPRRPMGAYGRFFGLFGRVRGRLFAYARPCAGTSEGRVALHTVRHASPFSPDP</sequence>
<comment type="similarity">
    <text evidence="1">Belongs to the peptidase C40 family.</text>
</comment>
<name>A0A8J2FVZ8_9BACT</name>
<keyword evidence="4" id="KW-0677">Repeat</keyword>
<dbReference type="EMBL" id="CAJNOB010000012">
    <property type="protein sequence ID" value="CAF0696227.1"/>
    <property type="molecule type" value="Genomic_DNA"/>
</dbReference>
<evidence type="ECO:0000256" key="2">
    <source>
        <dbReference type="ARBA" id="ARBA00022670"/>
    </source>
</evidence>
<feature type="region of interest" description="Disordered" evidence="8">
    <location>
        <begin position="25"/>
        <end position="82"/>
    </location>
</feature>
<comment type="caution">
    <text evidence="11">The sequence shown here is derived from an EMBL/GenBank/DDBJ whole genome shotgun (WGS) entry which is preliminary data.</text>
</comment>
<dbReference type="InterPro" id="IPR038765">
    <property type="entry name" value="Papain-like_cys_pep_sf"/>
</dbReference>
<feature type="chain" id="PRO_5035181198" evidence="9">
    <location>
        <begin position="24"/>
        <end position="394"/>
    </location>
</feature>
<dbReference type="SUPFAM" id="SSF54106">
    <property type="entry name" value="LysM domain"/>
    <property type="match status" value="1"/>
</dbReference>
<gene>
    <name evidence="11" type="ORF">MPNT_20157</name>
</gene>
<evidence type="ECO:0000256" key="3">
    <source>
        <dbReference type="ARBA" id="ARBA00022729"/>
    </source>
</evidence>
<dbReference type="CDD" id="cd00118">
    <property type="entry name" value="LysM"/>
    <property type="match status" value="1"/>
</dbReference>
<dbReference type="Proteomes" id="UP000663859">
    <property type="component" value="Unassembled WGS sequence"/>
</dbReference>
<dbReference type="Pfam" id="PF00877">
    <property type="entry name" value="NLPC_P60"/>
    <property type="match status" value="1"/>
</dbReference>
<dbReference type="InterPro" id="IPR018392">
    <property type="entry name" value="LysM"/>
</dbReference>
<evidence type="ECO:0000256" key="5">
    <source>
        <dbReference type="ARBA" id="ARBA00022801"/>
    </source>
</evidence>
<dbReference type="GO" id="GO:0071555">
    <property type="term" value="P:cell wall organization"/>
    <property type="evidence" value="ECO:0007669"/>
    <property type="project" value="UniProtKB-KW"/>
</dbReference>
<dbReference type="AlphaFoldDB" id="A0A8J2FVZ8"/>
<evidence type="ECO:0000313" key="11">
    <source>
        <dbReference type="EMBL" id="CAF0696227.1"/>
    </source>
</evidence>
<feature type="compositionally biased region" description="Pro residues" evidence="8">
    <location>
        <begin position="30"/>
        <end position="53"/>
    </location>
</feature>
<dbReference type="SUPFAM" id="SSF54001">
    <property type="entry name" value="Cysteine proteinases"/>
    <property type="match status" value="1"/>
</dbReference>
<dbReference type="SMART" id="SM00257">
    <property type="entry name" value="LysM"/>
    <property type="match status" value="1"/>
</dbReference>
<proteinExistence type="inferred from homology"/>
<reference evidence="11" key="1">
    <citation type="submission" date="2021-02" db="EMBL/GenBank/DDBJ databases">
        <authorList>
            <person name="Cremers G."/>
            <person name="Picone N."/>
        </authorList>
    </citation>
    <scope>NUCLEOTIDE SEQUENCE</scope>
    <source>
        <strain evidence="11">PQ17</strain>
    </source>
</reference>
<organism evidence="11 12">
    <name type="scientific">Candidatus Methylacidithermus pantelleriae</name>
    <dbReference type="NCBI Taxonomy" id="2744239"/>
    <lineage>
        <taxon>Bacteria</taxon>
        <taxon>Pseudomonadati</taxon>
        <taxon>Verrucomicrobiota</taxon>
        <taxon>Methylacidiphilae</taxon>
        <taxon>Methylacidiphilales</taxon>
        <taxon>Methylacidiphilaceae</taxon>
        <taxon>Candidatus Methylacidithermus</taxon>
    </lineage>
</organism>
<feature type="compositionally biased region" description="Basic and acidic residues" evidence="8">
    <location>
        <begin position="124"/>
        <end position="133"/>
    </location>
</feature>
<dbReference type="Pfam" id="PF01476">
    <property type="entry name" value="LysM"/>
    <property type="match status" value="1"/>
</dbReference>
<accession>A0A8J2FVZ8</accession>
<dbReference type="Gene3D" id="3.10.350.10">
    <property type="entry name" value="LysM domain"/>
    <property type="match status" value="1"/>
</dbReference>
<evidence type="ECO:0000313" key="12">
    <source>
        <dbReference type="Proteomes" id="UP000663859"/>
    </source>
</evidence>
<protein>
    <submittedName>
        <fullName evidence="11">Putative LysM repeat-containing protein</fullName>
    </submittedName>
</protein>
<dbReference type="PROSITE" id="PS51782">
    <property type="entry name" value="LYSM"/>
    <property type="match status" value="1"/>
</dbReference>
<keyword evidence="2" id="KW-0645">Protease</keyword>
<keyword evidence="6" id="KW-0788">Thiol protease</keyword>
<feature type="domain" description="LysM" evidence="10">
    <location>
        <begin position="75"/>
        <end position="118"/>
    </location>
</feature>
<evidence type="ECO:0000256" key="6">
    <source>
        <dbReference type="ARBA" id="ARBA00022807"/>
    </source>
</evidence>
<dbReference type="InterPro" id="IPR036779">
    <property type="entry name" value="LysM_dom_sf"/>
</dbReference>
<dbReference type="InterPro" id="IPR000064">
    <property type="entry name" value="NLP_P60_dom"/>
</dbReference>
<evidence type="ECO:0000256" key="4">
    <source>
        <dbReference type="ARBA" id="ARBA00022737"/>
    </source>
</evidence>